<evidence type="ECO:0000313" key="2">
    <source>
        <dbReference type="EMBL" id="KPL74306.1"/>
    </source>
</evidence>
<dbReference type="AlphaFoldDB" id="A0A0N8GM49"/>
<dbReference type="RefSeq" id="WP_062420778.1">
    <property type="nucleotide sequence ID" value="NZ_BBYA01000004.1"/>
</dbReference>
<proteinExistence type="predicted"/>
<dbReference type="Gene3D" id="2.60.40.2880">
    <property type="entry name" value="MmpS1-5, C-terminal soluble domain"/>
    <property type="match status" value="1"/>
</dbReference>
<gene>
    <name evidence="2" type="ORF">ADM99_01695</name>
</gene>
<keyword evidence="1" id="KW-0732">Signal</keyword>
<accession>A0A0N8GM49</accession>
<comment type="caution">
    <text evidence="2">The sequence shown here is derived from an EMBL/GenBank/DDBJ whole genome shotgun (WGS) entry which is preliminary data.</text>
</comment>
<sequence>MKKLFLGFTFFLISIACLAAPTPDIGAVETEASRQLTDIAAQEPTDVILPDLPTLEPPAVGAPTRMATATFDMLPSPMNFMVATLPSSTPKPTATSTPDPNIIDQQVSYTVSGDAAVVEITFTNRDGNIEKDLFSLPFEQTNTFKQGTTVTLSVKIISESGTVTSQIKSADKVLCQKDATGKDQTAACTDVVVE</sequence>
<reference evidence="2 3" key="1">
    <citation type="submission" date="2015-07" db="EMBL/GenBank/DDBJ databases">
        <title>Genome sequence of Leptolinea tardivitalis DSM 16556.</title>
        <authorList>
            <person name="Hemp J."/>
            <person name="Ward L.M."/>
            <person name="Pace L.A."/>
            <person name="Fischer W.W."/>
        </authorList>
    </citation>
    <scope>NUCLEOTIDE SEQUENCE [LARGE SCALE GENOMIC DNA]</scope>
    <source>
        <strain evidence="2 3">YMTK-2</strain>
    </source>
</reference>
<dbReference type="PROSITE" id="PS51257">
    <property type="entry name" value="PROKAR_LIPOPROTEIN"/>
    <property type="match status" value="1"/>
</dbReference>
<dbReference type="PATRIC" id="fig|229920.5.peg.790"/>
<evidence type="ECO:0000313" key="3">
    <source>
        <dbReference type="Proteomes" id="UP000050430"/>
    </source>
</evidence>
<dbReference type="InterPro" id="IPR038468">
    <property type="entry name" value="MmpS_C"/>
</dbReference>
<dbReference type="Proteomes" id="UP000050430">
    <property type="component" value="Unassembled WGS sequence"/>
</dbReference>
<keyword evidence="3" id="KW-1185">Reference proteome</keyword>
<protein>
    <submittedName>
        <fullName evidence="2">Uncharacterized protein</fullName>
    </submittedName>
</protein>
<feature type="signal peptide" evidence="1">
    <location>
        <begin position="1"/>
        <end position="19"/>
    </location>
</feature>
<organism evidence="2 3">
    <name type="scientific">Leptolinea tardivitalis</name>
    <dbReference type="NCBI Taxonomy" id="229920"/>
    <lineage>
        <taxon>Bacteria</taxon>
        <taxon>Bacillati</taxon>
        <taxon>Chloroflexota</taxon>
        <taxon>Anaerolineae</taxon>
        <taxon>Anaerolineales</taxon>
        <taxon>Anaerolineaceae</taxon>
        <taxon>Leptolinea</taxon>
    </lineage>
</organism>
<name>A0A0N8GM49_9CHLR</name>
<evidence type="ECO:0000256" key="1">
    <source>
        <dbReference type="SAM" id="SignalP"/>
    </source>
</evidence>
<dbReference type="EMBL" id="LGCK01000003">
    <property type="protein sequence ID" value="KPL74306.1"/>
    <property type="molecule type" value="Genomic_DNA"/>
</dbReference>
<feature type="chain" id="PRO_5006025800" evidence="1">
    <location>
        <begin position="20"/>
        <end position="194"/>
    </location>
</feature>